<feature type="region of interest" description="Disordered" evidence="10">
    <location>
        <begin position="395"/>
        <end position="479"/>
    </location>
</feature>
<dbReference type="InterPro" id="IPR042529">
    <property type="entry name" value="IF_2B-like_C"/>
</dbReference>
<feature type="compositionally biased region" description="Basic and acidic residues" evidence="10">
    <location>
        <begin position="445"/>
        <end position="479"/>
    </location>
</feature>
<dbReference type="Proteomes" id="UP001276659">
    <property type="component" value="Unassembled WGS sequence"/>
</dbReference>
<dbReference type="Gene3D" id="1.20.120.1070">
    <property type="entry name" value="Translation initiation factor eIF-2B, N-terminal domain"/>
    <property type="match status" value="1"/>
</dbReference>
<evidence type="ECO:0000256" key="8">
    <source>
        <dbReference type="ARBA" id="ARBA00046432"/>
    </source>
</evidence>
<dbReference type="GO" id="GO:0003743">
    <property type="term" value="F:translation initiation factor activity"/>
    <property type="evidence" value="ECO:0007669"/>
    <property type="project" value="UniProtKB-KW"/>
</dbReference>
<evidence type="ECO:0000256" key="10">
    <source>
        <dbReference type="SAM" id="MobiDB-lite"/>
    </source>
</evidence>
<keyword evidence="4" id="KW-0396">Initiation factor</keyword>
<gene>
    <name evidence="11" type="ORF">OEA41_001741</name>
</gene>
<dbReference type="InterPro" id="IPR000649">
    <property type="entry name" value="IF-2B-related"/>
</dbReference>
<keyword evidence="12" id="KW-1185">Reference proteome</keyword>
<evidence type="ECO:0000256" key="1">
    <source>
        <dbReference type="ARBA" id="ARBA00004514"/>
    </source>
</evidence>
<dbReference type="InterPro" id="IPR042528">
    <property type="entry name" value="elF-2B_alpha_N"/>
</dbReference>
<comment type="caution">
    <text evidence="11">The sequence shown here is derived from an EMBL/GenBank/DDBJ whole genome shotgun (WGS) entry which is preliminary data.</text>
</comment>
<dbReference type="GO" id="GO:0005829">
    <property type="term" value="C:cytosol"/>
    <property type="evidence" value="ECO:0007669"/>
    <property type="project" value="UniProtKB-SubCell"/>
</dbReference>
<keyword evidence="5" id="KW-0648">Protein biosynthesis</keyword>
<dbReference type="GO" id="GO:0005085">
    <property type="term" value="F:guanyl-nucleotide exchange factor activity"/>
    <property type="evidence" value="ECO:0007669"/>
    <property type="project" value="TreeGrafter"/>
</dbReference>
<dbReference type="Pfam" id="PF01008">
    <property type="entry name" value="IF-2B"/>
    <property type="match status" value="1"/>
</dbReference>
<name>A0AAE0DM64_9LECA</name>
<comment type="subcellular location">
    <subcellularLocation>
        <location evidence="1">Cytoplasm</location>
        <location evidence="1">Cytosol</location>
    </subcellularLocation>
</comment>
<dbReference type="GO" id="GO:0005851">
    <property type="term" value="C:eukaryotic translation initiation factor 2B complex"/>
    <property type="evidence" value="ECO:0007669"/>
    <property type="project" value="TreeGrafter"/>
</dbReference>
<evidence type="ECO:0000256" key="3">
    <source>
        <dbReference type="ARBA" id="ARBA00022490"/>
    </source>
</evidence>
<dbReference type="SUPFAM" id="SSF100950">
    <property type="entry name" value="NagB/RpiA/CoA transferase-like"/>
    <property type="match status" value="1"/>
</dbReference>
<reference evidence="11" key="1">
    <citation type="submission" date="2022-11" db="EMBL/GenBank/DDBJ databases">
        <title>Chromosomal genome sequence assembly and mating type (MAT) locus characterization of the leprose asexual lichenized fungus Lepraria neglecta (Nyl.) Erichsen.</title>
        <authorList>
            <person name="Allen J.L."/>
            <person name="Pfeffer B."/>
        </authorList>
    </citation>
    <scope>NUCLEOTIDE SEQUENCE</scope>
    <source>
        <strain evidence="11">Allen 5258</strain>
    </source>
</reference>
<comment type="similarity">
    <text evidence="2 9">Belongs to the eIF-2B alpha/beta/delta subunits family.</text>
</comment>
<evidence type="ECO:0000256" key="2">
    <source>
        <dbReference type="ARBA" id="ARBA00007251"/>
    </source>
</evidence>
<proteinExistence type="inferred from homology"/>
<comment type="subunit">
    <text evidence="8">Component of the translation initiation factor 2B (eIF2B) complex which is a heterodecamer of two sets of five different subunits: alpha, beta, gamma, delta and epsilon. Subunits alpha, beta and delta comprise a regulatory subcomplex and subunits epsilon and gamma comprise a catalytic subcomplex. Within the complex, the hexameric regulatory complex resides at the center, with the two heterodimeric catalytic subcomplexes bound on opposite sides.</text>
</comment>
<dbReference type="PANTHER" id="PTHR45860">
    <property type="entry name" value="TRANSLATION INITIATION FACTOR EIF-2B SUBUNIT ALPHA"/>
    <property type="match status" value="1"/>
</dbReference>
<evidence type="ECO:0000313" key="12">
    <source>
        <dbReference type="Proteomes" id="UP001276659"/>
    </source>
</evidence>
<organism evidence="11 12">
    <name type="scientific">Lepraria neglecta</name>
    <dbReference type="NCBI Taxonomy" id="209136"/>
    <lineage>
        <taxon>Eukaryota</taxon>
        <taxon>Fungi</taxon>
        <taxon>Dikarya</taxon>
        <taxon>Ascomycota</taxon>
        <taxon>Pezizomycotina</taxon>
        <taxon>Lecanoromycetes</taxon>
        <taxon>OSLEUM clade</taxon>
        <taxon>Lecanoromycetidae</taxon>
        <taxon>Lecanorales</taxon>
        <taxon>Lecanorineae</taxon>
        <taxon>Stereocaulaceae</taxon>
        <taxon>Lepraria</taxon>
    </lineage>
</organism>
<accession>A0AAE0DM64</accession>
<dbReference type="AlphaFoldDB" id="A0AAE0DM64"/>
<keyword evidence="3" id="KW-0963">Cytoplasm</keyword>
<evidence type="ECO:0000256" key="5">
    <source>
        <dbReference type="ARBA" id="ARBA00022917"/>
    </source>
</evidence>
<evidence type="ECO:0000256" key="7">
    <source>
        <dbReference type="ARBA" id="ARBA00044236"/>
    </source>
</evidence>
<evidence type="ECO:0000256" key="9">
    <source>
        <dbReference type="RuleBase" id="RU003814"/>
    </source>
</evidence>
<dbReference type="PANTHER" id="PTHR45860:SF1">
    <property type="entry name" value="TRANSLATION INITIATION FACTOR EIF-2B SUBUNIT ALPHA"/>
    <property type="match status" value="1"/>
</dbReference>
<evidence type="ECO:0000313" key="11">
    <source>
        <dbReference type="EMBL" id="KAK3174495.1"/>
    </source>
</evidence>
<evidence type="ECO:0000256" key="6">
    <source>
        <dbReference type="ARBA" id="ARBA00044208"/>
    </source>
</evidence>
<evidence type="ECO:0000256" key="4">
    <source>
        <dbReference type="ARBA" id="ARBA00022540"/>
    </source>
</evidence>
<dbReference type="InterPro" id="IPR051501">
    <property type="entry name" value="eIF2B_alpha/beta/delta"/>
</dbReference>
<feature type="region of interest" description="Disordered" evidence="10">
    <location>
        <begin position="1"/>
        <end position="27"/>
    </location>
</feature>
<protein>
    <recommendedName>
        <fullName evidence="6">Translation initiation factor eIF2B subunit alpha</fullName>
    </recommendedName>
    <alternativeName>
        <fullName evidence="7">eIF2B GDP-GTP exchange factor subunit alpha</fullName>
    </alternativeName>
</protein>
<dbReference type="InterPro" id="IPR037171">
    <property type="entry name" value="NagB/RpiA_transferase-like"/>
</dbReference>
<dbReference type="Gene3D" id="3.40.50.10470">
    <property type="entry name" value="Translation initiation factor eif-2b, domain 2"/>
    <property type="match status" value="1"/>
</dbReference>
<sequence>MAVSSNNSMPTPPPEEPSITSHNNGSPPFDIVKTYNELLRTDPLLTHPIAAIEALISLLAASPVDTISETLSLLSTATTALKSSVSNPVALSAGTDLFQRYIISTLQQRSSQDAKGRSRRNPAGGAEDFRAVRAHLLANSRLFVQRAKEARGKIASVMRKFVRDGSTVLTCGRSRVVAAVLEAAADENVRFQVIYAEDSLPSSTNPTNVVNDLRRKDIPVAVIPFAAMATALSRADFILAGAESVVENGGVISSMGTYQMGLLAKSKGRPFYVVAESHKFVRVFPLDGGDLPIKGMGIEFSTENEEGKGMHEEGRRKERDLGVDFTPPELITAIVTENGVQTPSAVSEELIKICPPDTQLAFSNMSFLTRTALRSRITPLRLVSQPSRPFHISSTRAALSESDHSKHDDERKAKIDHHKDDQLNKQKEGKGHWKRELSSNSESAVKADRGDIEDAGKDMENLQKEMSKDMQEDHEHGKK</sequence>
<dbReference type="EMBL" id="JASNWA010000006">
    <property type="protein sequence ID" value="KAK3174495.1"/>
    <property type="molecule type" value="Genomic_DNA"/>
</dbReference>
<feature type="compositionally biased region" description="Basic and acidic residues" evidence="10">
    <location>
        <begin position="401"/>
        <end position="437"/>
    </location>
</feature>